<evidence type="ECO:0000313" key="5">
    <source>
        <dbReference type="EMBL" id="KAF5909918.1"/>
    </source>
</evidence>
<dbReference type="SUPFAM" id="SSF101908">
    <property type="entry name" value="Putative isomerase YbhE"/>
    <property type="match status" value="1"/>
</dbReference>
<keyword evidence="5" id="KW-0176">Collagen</keyword>
<feature type="compositionally biased region" description="Polar residues" evidence="3">
    <location>
        <begin position="2878"/>
        <end position="2887"/>
    </location>
</feature>
<feature type="repeat" description="WD" evidence="1">
    <location>
        <begin position="2367"/>
        <end position="2398"/>
    </location>
</feature>
<dbReference type="SUPFAM" id="SSF50978">
    <property type="entry name" value="WD40 repeat-like"/>
    <property type="match status" value="2"/>
</dbReference>
<feature type="repeat" description="WD" evidence="1">
    <location>
        <begin position="2241"/>
        <end position="2273"/>
    </location>
</feature>
<dbReference type="PROSITE" id="PS50082">
    <property type="entry name" value="WD_REPEATS_2"/>
    <property type="match status" value="6"/>
</dbReference>
<dbReference type="PANTHER" id="PTHR32215">
    <property type="entry name" value="CILIA- AND FLAGELLA-ASSOCIATED PROTEIN 57"/>
    <property type="match status" value="1"/>
</dbReference>
<protein>
    <submittedName>
        <fullName evidence="5">Collagen alpha-1(IX) chain-like</fullName>
    </submittedName>
</protein>
<dbReference type="PANTHER" id="PTHR32215:SF0">
    <property type="entry name" value="CILIA- AND FLAGELLA-ASSOCIATED PROTEIN 57"/>
    <property type="match status" value="1"/>
</dbReference>
<feature type="compositionally biased region" description="Gly residues" evidence="3">
    <location>
        <begin position="420"/>
        <end position="429"/>
    </location>
</feature>
<dbReference type="InterPro" id="IPR008160">
    <property type="entry name" value="Collagen"/>
</dbReference>
<dbReference type="InterPro" id="IPR001680">
    <property type="entry name" value="WD40_rpt"/>
</dbReference>
<dbReference type="InterPro" id="IPR036322">
    <property type="entry name" value="WD40_repeat_dom_sf"/>
</dbReference>
<organism evidence="5 6">
    <name type="scientific">Clarias magur</name>
    <name type="common">Asian catfish</name>
    <name type="synonym">Macropteronotus magur</name>
    <dbReference type="NCBI Taxonomy" id="1594786"/>
    <lineage>
        <taxon>Eukaryota</taxon>
        <taxon>Metazoa</taxon>
        <taxon>Chordata</taxon>
        <taxon>Craniata</taxon>
        <taxon>Vertebrata</taxon>
        <taxon>Euteleostomi</taxon>
        <taxon>Actinopterygii</taxon>
        <taxon>Neopterygii</taxon>
        <taxon>Teleostei</taxon>
        <taxon>Ostariophysi</taxon>
        <taxon>Siluriformes</taxon>
        <taxon>Clariidae</taxon>
        <taxon>Clarias</taxon>
    </lineage>
</organism>
<feature type="coiled-coil region" evidence="2">
    <location>
        <begin position="2450"/>
        <end position="2756"/>
    </location>
</feature>
<feature type="signal peptide" evidence="4">
    <location>
        <begin position="1"/>
        <end position="24"/>
    </location>
</feature>
<dbReference type="InterPro" id="IPR011047">
    <property type="entry name" value="Quinoprotein_ADH-like_sf"/>
</dbReference>
<sequence length="2926" mass="324281">MEYSRSLRASLLVIFLQIFLICSAQRAQTGPRGLPGPPGYPGIDGIDGDRGPGPGPDGPPGPDGDDGKNGSNGLPGNPGADGLTGPAGEPGPVGLVGPKGEPGDPGPRGKPGVGEDGEAGADGEDGLPGELGKAGPPGSRGLRGAVGLPGHPGLRGPPGLWNGEELCPNSCTRGLNGHSGLPGMKGHKGVKGESGEPGRQGHKGEEGEQGAPGDTGSQGKTGPQGLRGITGLMGPKGDRGPRGIDGGVGPQGIQGAPGDQGQRGKVGEIGPMGAQGPPGVKGILGLPGPKGEAGLPGVDAREGIPGLPGTRGIPGKPGPPGEAGTQGLPGLPGIPGAKGVSGPKGNSGDPGVAGPIGNNGKQGERGEQGELGPVGPRGGPGERGVRGPDGPQGPPGERGPKGNLGLPGVPGIPGFRGQQGDRGGVGLTGPKGEQGAPGEEGTPGEKGDVGDQGEPGEKGSIGKPGDIGNKGPEGMRGQQGTEGDSGPPGPRGMQGERGDRGLPGTQGKPGRGPTDEHIKHVCMRVMQEQLAQLAASLTRPPSGIAGLPGPPGPPGSPGSPGVSGFPGHAGARGLPGLKGPPGTIGLKGPKGDMGDRGDRGPTLQGSKGIPGPPGLPGEPGQPAYGNNGRDGLRGPPGVPGIPGIPGPPGPSGLNGYCEPSQALINETLAMAVNLKLHHVFGWSGKSRNSLLFSNEKTIIFPSGNNCVFFDVHERWAKIIPGGNSDQQGLQGILALAISPDRCYLAVSESREQGTIIIYDLQSEHSTKRQVLTGDNISIKEFVCLAFSGDSKYLLSQSGGPDPTLFYWDWGKNEVIASVNTTSFGFVSQVCFNPKDSTQFCVNGEHVLKIFKLKNNSPNQTVSFTMNQENITCHAWMSENSIVIGTDTGRLVIAGQRCKLGSPLKRQRVTRDPSCTAEVTCITAITQYSKGFVCAAGPGLVCLYEQTAEYNYRRTKEIRIPQDPCSNQLSQCEKPEITAVCLSPSEKTLAISICQGQIYHVRLDSPEIIEAEQANFQFLLHSVHSGSITSLSTCSSKPLFATCSKDNSVRIWNYKTNSLELIKEFSQEPKCIAFHPSGLSIMVGFSDQVCLISLLFGEFRTIQEFRINDCSECVFSHDGNAFAAVSNNLINICNIRTGEKVSLNGHIKKVQLVKWSEADCCLVSCEIDGTVHEWNTLTWAKTSTKFETSCNYIEAMFLQKTGNILVRDSDFNLNELQNRKVHKEMASEELIYRDISMHSGSQVIFDEKDAGTFSLMQYPSVTRDSSTDYEELSGPITKMAVTPDHQYLLTASENGSLIIWTITDQKLCKVKETDHAEEVRCIKARLQEKEQNIQKAYAQIELLMEERDHNEMDCKEKIFKVRQNFLQEIEALKGQIQMLNSEKEEIKFCQEKTITEIMEQHAKELKDQENESKDEMLKALKKHVLLEERMQAMQQNYEDRLQKQEDSHLSTMMDMKRTLNKRLQEGILQKSEEVQKELREKHESELKETCLLHEQKLLEERRTCMNLEHKVKVMERQLTHLWTIKGEILDQSIEYSQLKAKTKEMNNKGKETIEDLTEKLKIEKEKVRHMKTLMQEVHKNSNVIHESISLRHDFINPCKSHVSEAKQQEQAEVRQEVKKSEETQQVIPTDRAELDKILKGKQKLRAMRETSHNLKNEMKPILKQMLQILHIKGEIEDQSLEVSLLKKDVQSFHEQNKTFHDQEIHLQDMIKVHKKSKKQIEENMISIKEQLNEPTEEHKRRRAHREQATGPGQYRGGGVVCIWARTLTNASIDMTVKLKLHHAFGLSEKIRNNLHFLNEQTIIFPSGNNCVCFNVQQRWTRFIPGGNADQQGPQGILALALSPDRHYLAVSERREQGTITIYDLQNKQCFKKQVLTGGSIDIQEFVCLAFSADSKYLLGQSGAPDWTLYYWEWEKNEVIALVKTTRVGLVSQVSFNPKHNTQICVSGKCVFKIYKLEKNSLNQSSSFEMENITSHAWMSKDCIILGTETGNLLMLKAGRWRDLGRASERPRTDSSSTGALQSITAITQYCKGFACAAGPGLVCLYDKKGECYTQTAEIRIPQDSCSNQSSQSEQKITAVCLSPSEKTLAISTRQGQIYHVRLDSHEIIKGEQADFKFLFHAIHSGTITGLSICSSKPLFATCSKDNSVRIWNYKTNSLELIKEFPQEPKCISFHPNGLTILVGFADNVCLMSLLVGEFRTVQEFRINNCRECLFSHEGSMFAVVTCKFVNIFHSRTGEKVSLHGHIYEVQSVKWSKDDHRLVSCAADGTICEWNSGTWTSKSTKLPKPSNYIEAMFLPNTENVLLVASGFNLNEFRVGEIHKEMTSNGSTYTAISMTHCGQAIFCGSAAGTIRVIQYPLDDQESLTEYAAHSGPIARMAVTPDNQYLLTASENGSLLMWIITDQKGRSLCVMKETDHPEESILDGNALVEFLKEERVQNEMACKEMWDNVRQNFHQEIEALKDQIQMMNNEMEKMKVSQEKTITEIIEQHAKELKDQENGHKDEMLNALKKHEELEDRLKAMQQNYEERLQKQEDNHLRTMMDMKLTHNERLQGMMNNETEKMKVFQEKTITEIMEQHAKELKDQGNDHKDEMLKALKKHEELKQRMLAMQQNYEERLQKQEDIHLRTMTDLKLTYNDRLQEHQHNLQKAEEKQKDLIEKHESELKDICLQYDEKLCAKKQNSTKLKKEMRIMEEQQQDILQKSEEIQKDLREKHESELNEIYLQYEQKLQADKETIMELEQENKTLEQQLTKKNDLVRGMKTNIMKCANFLYDPIALRDNFIKLRKIYICEEEMLRFRAKAGIVPKQTRQKDHLRRTEVSEKQRLSMKASIMKQEDTLQRSVGTQTETRKNLECELKEICRRYRHKAERETSDDKTPSQDQQQTSELWTIKEEKQEESIEYSLDMASRDSKTIQELTEKLNKEKEK</sequence>
<feature type="compositionally biased region" description="Pro residues" evidence="3">
    <location>
        <begin position="53"/>
        <end position="62"/>
    </location>
</feature>
<feature type="compositionally biased region" description="Basic and acidic residues" evidence="3">
    <location>
        <begin position="589"/>
        <end position="599"/>
    </location>
</feature>
<feature type="region of interest" description="Disordered" evidence="3">
    <location>
        <begin position="539"/>
        <end position="651"/>
    </location>
</feature>
<feature type="coiled-coil region" evidence="2">
    <location>
        <begin position="1318"/>
        <end position="1572"/>
    </location>
</feature>
<dbReference type="Pfam" id="PF01391">
    <property type="entry name" value="Collagen"/>
    <property type="match status" value="4"/>
</dbReference>
<keyword evidence="1" id="KW-0853">WD repeat</keyword>
<feature type="compositionally biased region" description="Acidic residues" evidence="3">
    <location>
        <begin position="115"/>
        <end position="127"/>
    </location>
</feature>
<dbReference type="PROSITE" id="PS50294">
    <property type="entry name" value="WD_REPEATS_REGION"/>
    <property type="match status" value="4"/>
</dbReference>
<evidence type="ECO:0000313" key="6">
    <source>
        <dbReference type="Proteomes" id="UP000727407"/>
    </source>
</evidence>
<comment type="caution">
    <text evidence="5">The sequence shown here is derived from an EMBL/GenBank/DDBJ whole genome shotgun (WGS) entry which is preliminary data.</text>
</comment>
<feature type="repeat" description="WD" evidence="1">
    <location>
        <begin position="1020"/>
        <end position="1061"/>
    </location>
</feature>
<dbReference type="Pfam" id="PF00400">
    <property type="entry name" value="WD40"/>
    <property type="match status" value="5"/>
</dbReference>
<feature type="region of interest" description="Disordered" evidence="3">
    <location>
        <begin position="176"/>
        <end position="516"/>
    </location>
</feature>
<dbReference type="EMBL" id="QNUK01000001">
    <property type="protein sequence ID" value="KAF5909918.1"/>
    <property type="molecule type" value="Genomic_DNA"/>
</dbReference>
<feature type="repeat" description="WD" evidence="1">
    <location>
        <begin position="2119"/>
        <end position="2160"/>
    </location>
</feature>
<accession>A0A8J4XH28</accession>
<feature type="region of interest" description="Disordered" evidence="3">
    <location>
        <begin position="28"/>
        <end position="157"/>
    </location>
</feature>
<feature type="compositionally biased region" description="Basic and acidic residues" evidence="3">
    <location>
        <begin position="2867"/>
        <end position="2877"/>
    </location>
</feature>
<dbReference type="OrthoDB" id="8939548at2759"/>
<keyword evidence="4" id="KW-0732">Signal</keyword>
<evidence type="ECO:0000256" key="2">
    <source>
        <dbReference type="SAM" id="Coils"/>
    </source>
</evidence>
<feature type="compositionally biased region" description="Low complexity" evidence="3">
    <location>
        <begin position="148"/>
        <end position="157"/>
    </location>
</feature>
<feature type="repeat" description="WD" evidence="1">
    <location>
        <begin position="1268"/>
        <end position="1309"/>
    </location>
</feature>
<feature type="region of interest" description="Disordered" evidence="3">
    <location>
        <begin position="1729"/>
        <end position="1750"/>
    </location>
</feature>
<reference evidence="5" key="1">
    <citation type="submission" date="2020-07" db="EMBL/GenBank/DDBJ databases">
        <title>Clarias magur genome sequencing, assembly and annotation.</title>
        <authorList>
            <person name="Kushwaha B."/>
            <person name="Kumar R."/>
            <person name="Das P."/>
            <person name="Joshi C.G."/>
            <person name="Kumar D."/>
            <person name="Nagpure N.S."/>
            <person name="Pandey M."/>
            <person name="Agarwal S."/>
            <person name="Srivastava S."/>
            <person name="Singh M."/>
            <person name="Sahoo L."/>
            <person name="Jayasankar P."/>
            <person name="Meher P.K."/>
            <person name="Koringa P.G."/>
            <person name="Iquebal M.A."/>
            <person name="Das S.P."/>
            <person name="Bit A."/>
            <person name="Patnaik S."/>
            <person name="Patel N."/>
            <person name="Shah T.M."/>
            <person name="Hinsu A."/>
            <person name="Jena J.K."/>
        </authorList>
    </citation>
    <scope>NUCLEOTIDE SEQUENCE</scope>
    <source>
        <strain evidence="5">CIFAMagur01</strain>
        <tissue evidence="5">Testis</tissue>
    </source>
</reference>
<feature type="compositionally biased region" description="Pro residues" evidence="3">
    <location>
        <begin position="548"/>
        <end position="557"/>
    </location>
</feature>
<dbReference type="InterPro" id="IPR052993">
    <property type="entry name" value="CFA-57"/>
</dbReference>
<dbReference type="InterPro" id="IPR015943">
    <property type="entry name" value="WD40/YVTN_repeat-like_dom_sf"/>
</dbReference>
<proteinExistence type="predicted"/>
<dbReference type="GO" id="GO:0005581">
    <property type="term" value="C:collagen trimer"/>
    <property type="evidence" value="ECO:0007669"/>
    <property type="project" value="UniProtKB-KW"/>
</dbReference>
<feature type="chain" id="PRO_5035277181" evidence="4">
    <location>
        <begin position="25"/>
        <end position="2926"/>
    </location>
</feature>
<evidence type="ECO:0000256" key="1">
    <source>
        <dbReference type="PROSITE-ProRule" id="PRU00221"/>
    </source>
</evidence>
<keyword evidence="6" id="KW-1185">Reference proteome</keyword>
<feature type="compositionally biased region" description="Pro residues" evidence="3">
    <location>
        <begin position="636"/>
        <end position="650"/>
    </location>
</feature>
<feature type="compositionally biased region" description="Gly residues" evidence="3">
    <location>
        <begin position="243"/>
        <end position="252"/>
    </location>
</feature>
<dbReference type="SUPFAM" id="SSF50998">
    <property type="entry name" value="Quinoprotein alcohol dehydrogenase-like"/>
    <property type="match status" value="1"/>
</dbReference>
<gene>
    <name evidence="5" type="primary">col9a1a</name>
    <name evidence="5" type="ORF">DAT39_000079</name>
</gene>
<dbReference type="Gene3D" id="1.20.5.320">
    <property type="entry name" value="6-Phosphogluconate Dehydrogenase, domain 3"/>
    <property type="match status" value="1"/>
</dbReference>
<evidence type="ECO:0000256" key="4">
    <source>
        <dbReference type="SAM" id="SignalP"/>
    </source>
</evidence>
<feature type="region of interest" description="Disordered" evidence="3">
    <location>
        <begin position="2867"/>
        <end position="2891"/>
    </location>
</feature>
<keyword evidence="2" id="KW-0175">Coiled coil</keyword>
<dbReference type="SMART" id="SM00320">
    <property type="entry name" value="WD40"/>
    <property type="match status" value="15"/>
</dbReference>
<name>A0A8J4XH28_CLAMG</name>
<evidence type="ECO:0000256" key="3">
    <source>
        <dbReference type="SAM" id="MobiDB-lite"/>
    </source>
</evidence>
<feature type="non-terminal residue" evidence="5">
    <location>
        <position position="2926"/>
    </location>
</feature>
<feature type="repeat" description="WD" evidence="1">
    <location>
        <begin position="1142"/>
        <end position="1183"/>
    </location>
</feature>
<dbReference type="Proteomes" id="UP000727407">
    <property type="component" value="Unassembled WGS sequence"/>
</dbReference>
<dbReference type="Gene3D" id="2.130.10.10">
    <property type="entry name" value="YVTN repeat-like/Quinoprotein amine dehydrogenase"/>
    <property type="match status" value="5"/>
</dbReference>